<keyword evidence="1" id="KW-1133">Transmembrane helix</keyword>
<dbReference type="Pfam" id="PF09527">
    <property type="entry name" value="ATPase_gene1"/>
    <property type="match status" value="1"/>
</dbReference>
<comment type="caution">
    <text evidence="2">The sequence shown here is derived from an EMBL/GenBank/DDBJ whole genome shotgun (WGS) entry which is preliminary data.</text>
</comment>
<accession>A0A1F7WDU9</accession>
<dbReference type="InterPro" id="IPR032820">
    <property type="entry name" value="ATPase_put"/>
</dbReference>
<protein>
    <recommendedName>
        <fullName evidence="4">AtpZ/AtpI family protein</fullName>
    </recommendedName>
</protein>
<keyword evidence="1" id="KW-0472">Membrane</keyword>
<feature type="transmembrane region" description="Helical" evidence="1">
    <location>
        <begin position="76"/>
        <end position="94"/>
    </location>
</feature>
<keyword evidence="1" id="KW-0812">Transmembrane</keyword>
<evidence type="ECO:0008006" key="4">
    <source>
        <dbReference type="Google" id="ProtNLM"/>
    </source>
</evidence>
<feature type="transmembrane region" description="Helical" evidence="1">
    <location>
        <begin position="45"/>
        <end position="64"/>
    </location>
</feature>
<gene>
    <name evidence="2" type="ORF">A2480_04005</name>
</gene>
<dbReference type="STRING" id="1802424.A2480_04005"/>
<evidence type="ECO:0000313" key="2">
    <source>
        <dbReference type="EMBL" id="OGM00388.1"/>
    </source>
</evidence>
<name>A0A1F7WDU9_9BACT</name>
<dbReference type="Proteomes" id="UP000176988">
    <property type="component" value="Unassembled WGS sequence"/>
</dbReference>
<reference evidence="2 3" key="1">
    <citation type="journal article" date="2016" name="Nat. Commun.">
        <title>Thousands of microbial genomes shed light on interconnected biogeochemical processes in an aquifer system.</title>
        <authorList>
            <person name="Anantharaman K."/>
            <person name="Brown C.T."/>
            <person name="Hug L.A."/>
            <person name="Sharon I."/>
            <person name="Castelle C.J."/>
            <person name="Probst A.J."/>
            <person name="Thomas B.C."/>
            <person name="Singh A."/>
            <person name="Wilkins M.J."/>
            <person name="Karaoz U."/>
            <person name="Brodie E.L."/>
            <person name="Williams K.H."/>
            <person name="Hubbard S.S."/>
            <person name="Banfield J.F."/>
        </authorList>
    </citation>
    <scope>NUCLEOTIDE SEQUENCE [LARGE SCALE GENOMIC DNA]</scope>
</reference>
<organism evidence="2 3">
    <name type="scientific">Candidatus Uhrbacteria bacterium RIFOXYC2_FULL_47_19</name>
    <dbReference type="NCBI Taxonomy" id="1802424"/>
    <lineage>
        <taxon>Bacteria</taxon>
        <taxon>Candidatus Uhriibacteriota</taxon>
    </lineage>
</organism>
<evidence type="ECO:0000313" key="3">
    <source>
        <dbReference type="Proteomes" id="UP000176988"/>
    </source>
</evidence>
<evidence type="ECO:0000256" key="1">
    <source>
        <dbReference type="SAM" id="Phobius"/>
    </source>
</evidence>
<proteinExistence type="predicted"/>
<dbReference type="EMBL" id="MGFG01000032">
    <property type="protein sequence ID" value="OGM00388.1"/>
    <property type="molecule type" value="Genomic_DNA"/>
</dbReference>
<sequence length="133" mass="15174">MTVDRSWPKIVAPFRYYGWRFSFSEAALMSTSDQDRKYIQLGLRIVGEFGAIIAVPIVLLTLLGRYVDARYETSPIFLIAGFVLAAVLSSVSIYRRAKQFGHEYQTIEHVQKNVLKNSASTPQTRTRDEESDH</sequence>
<dbReference type="AlphaFoldDB" id="A0A1F7WDU9"/>